<feature type="domain" description="Tetrahydrofolate dehydrogenase/cyclohydrolase NAD(P)-binding" evidence="13">
    <location>
        <begin position="123"/>
        <end position="262"/>
    </location>
</feature>
<dbReference type="InterPro" id="IPR036291">
    <property type="entry name" value="NAD(P)-bd_dom_sf"/>
</dbReference>
<keyword evidence="10 11" id="KW-0511">Multifunctional enzyme</keyword>
<evidence type="ECO:0000256" key="8">
    <source>
        <dbReference type="ARBA" id="ARBA00023102"/>
    </source>
</evidence>
<dbReference type="PANTHER" id="PTHR48099:SF5">
    <property type="entry name" value="C-1-TETRAHYDROFOLATE SYNTHASE, CYTOPLASMIC"/>
    <property type="match status" value="1"/>
</dbReference>
<dbReference type="EC" id="1.5.1.5" evidence="11"/>
<keyword evidence="5 11" id="KW-0378">Hydrolase</keyword>
<dbReference type="SUPFAM" id="SSF53223">
    <property type="entry name" value="Aminoacid dehydrogenase-like, N-terminal domain"/>
    <property type="match status" value="1"/>
</dbReference>
<keyword evidence="3 11" id="KW-0554">One-carbon metabolism</keyword>
<evidence type="ECO:0000256" key="3">
    <source>
        <dbReference type="ARBA" id="ARBA00022563"/>
    </source>
</evidence>
<comment type="caution">
    <text evidence="11">Lacks conserved residue(s) required for the propagation of feature annotation.</text>
</comment>
<dbReference type="Gene3D" id="3.40.50.720">
    <property type="entry name" value="NAD(P)-binding Rossmann-like Domain"/>
    <property type="match status" value="1"/>
</dbReference>
<accession>A0A0T5ZWN6</accession>
<dbReference type="InterPro" id="IPR020867">
    <property type="entry name" value="THF_DH/CycHdrlase_CS"/>
</dbReference>
<sequence>MLIDGKKISAEIGSRLAKEIRRRKAKPRLAVVLVGNNPASRIYVRKKGEAASRVGIGFTLYELLNPSQKEVLILIGRLNADREVNGIIVQLPLSKKLDEELIISHISPDKDVDGLNPFSDFTPATAGAVLEVLQRQKIKIAGARSVVVGRGKVAGMPVALALLANDATVTIAHSKTKNLAELTKQADILVSSVGRPMMIKPAMVKKGAAVIDVGISRMGGKLRGDVDPAVERRARFLTPVPGGIGPLTVVKLLENVIRASQLQSTR</sequence>
<comment type="subunit">
    <text evidence="2 11">Homodimer.</text>
</comment>
<evidence type="ECO:0000256" key="7">
    <source>
        <dbReference type="ARBA" id="ARBA00023002"/>
    </source>
</evidence>
<evidence type="ECO:0000259" key="13">
    <source>
        <dbReference type="Pfam" id="PF02882"/>
    </source>
</evidence>
<evidence type="ECO:0000256" key="1">
    <source>
        <dbReference type="ARBA" id="ARBA00004777"/>
    </source>
</evidence>
<comment type="pathway">
    <text evidence="1 11">One-carbon metabolism; tetrahydrofolate interconversion.</text>
</comment>
<dbReference type="CDD" id="cd01080">
    <property type="entry name" value="NAD_bind_m-THF_DH_Cyclohyd"/>
    <property type="match status" value="1"/>
</dbReference>
<dbReference type="EMBL" id="LDXK01000006">
    <property type="protein sequence ID" value="KRT67219.1"/>
    <property type="molecule type" value="Genomic_DNA"/>
</dbReference>
<evidence type="ECO:0000256" key="10">
    <source>
        <dbReference type="ARBA" id="ARBA00023268"/>
    </source>
</evidence>
<dbReference type="InterPro" id="IPR020631">
    <property type="entry name" value="THF_DH/CycHdrlase_NAD-bd_dom"/>
</dbReference>
<dbReference type="GO" id="GO:0000105">
    <property type="term" value="P:L-histidine biosynthetic process"/>
    <property type="evidence" value="ECO:0007669"/>
    <property type="project" value="UniProtKB-KW"/>
</dbReference>
<evidence type="ECO:0000256" key="11">
    <source>
        <dbReference type="HAMAP-Rule" id="MF_01576"/>
    </source>
</evidence>
<organism evidence="14 15">
    <name type="scientific">candidate division WWE3 bacterium CSP1-7</name>
    <dbReference type="NCBI Taxonomy" id="1576480"/>
    <lineage>
        <taxon>Bacteria</taxon>
        <taxon>Katanobacteria</taxon>
    </lineage>
</organism>
<dbReference type="GO" id="GO:0004477">
    <property type="term" value="F:methenyltetrahydrofolate cyclohydrolase activity"/>
    <property type="evidence" value="ECO:0007669"/>
    <property type="project" value="UniProtKB-UniRule"/>
</dbReference>
<comment type="catalytic activity">
    <reaction evidence="11">
        <text>(6R)-5,10-methenyltetrahydrofolate + H2O = (6R)-10-formyltetrahydrofolate + H(+)</text>
        <dbReference type="Rhea" id="RHEA:23700"/>
        <dbReference type="ChEBI" id="CHEBI:15377"/>
        <dbReference type="ChEBI" id="CHEBI:15378"/>
        <dbReference type="ChEBI" id="CHEBI:57455"/>
        <dbReference type="ChEBI" id="CHEBI:195366"/>
        <dbReference type="EC" id="3.5.4.9"/>
    </reaction>
</comment>
<dbReference type="SUPFAM" id="SSF51735">
    <property type="entry name" value="NAD(P)-binding Rossmann-fold domains"/>
    <property type="match status" value="1"/>
</dbReference>
<feature type="domain" description="Tetrahydrofolate dehydrogenase/cyclohydrolase catalytic" evidence="12">
    <location>
        <begin position="3"/>
        <end position="113"/>
    </location>
</feature>
<dbReference type="InterPro" id="IPR020630">
    <property type="entry name" value="THF_DH/CycHdrlase_cat_dom"/>
</dbReference>
<dbReference type="HAMAP" id="MF_01576">
    <property type="entry name" value="THF_DHG_CYH"/>
    <property type="match status" value="1"/>
</dbReference>
<comment type="caution">
    <text evidence="14">The sequence shown here is derived from an EMBL/GenBank/DDBJ whole genome shotgun (WGS) entry which is preliminary data.</text>
</comment>
<name>A0A0T5ZWN6_UNCKA</name>
<comment type="function">
    <text evidence="11">Catalyzes the oxidation of 5,10-methylenetetrahydrofolate to 5,10-methenyltetrahydrofolate and then the hydrolysis of 5,10-methenyltetrahydrofolate to 10-formyltetrahydrofolate.</text>
</comment>
<proteinExistence type="inferred from homology"/>
<dbReference type="PRINTS" id="PR00085">
    <property type="entry name" value="THFDHDRGNASE"/>
</dbReference>
<comment type="similarity">
    <text evidence="11">Belongs to the tetrahydrofolate dehydrogenase/cyclohydrolase family.</text>
</comment>
<dbReference type="PROSITE" id="PS00766">
    <property type="entry name" value="THF_DHG_CYH_1"/>
    <property type="match status" value="1"/>
</dbReference>
<comment type="catalytic activity">
    <reaction evidence="11">
        <text>(6R)-5,10-methylene-5,6,7,8-tetrahydrofolate + NADP(+) = (6R)-5,10-methenyltetrahydrofolate + NADPH</text>
        <dbReference type="Rhea" id="RHEA:22812"/>
        <dbReference type="ChEBI" id="CHEBI:15636"/>
        <dbReference type="ChEBI" id="CHEBI:57455"/>
        <dbReference type="ChEBI" id="CHEBI:57783"/>
        <dbReference type="ChEBI" id="CHEBI:58349"/>
        <dbReference type="EC" id="1.5.1.5"/>
    </reaction>
</comment>
<dbReference type="GO" id="GO:0006164">
    <property type="term" value="P:purine nucleotide biosynthetic process"/>
    <property type="evidence" value="ECO:0007669"/>
    <property type="project" value="UniProtKB-KW"/>
</dbReference>
<dbReference type="EC" id="3.5.4.9" evidence="11"/>
<evidence type="ECO:0000313" key="15">
    <source>
        <dbReference type="Proteomes" id="UP000051297"/>
    </source>
</evidence>
<dbReference type="Pfam" id="PF00763">
    <property type="entry name" value="THF_DHG_CYH"/>
    <property type="match status" value="1"/>
</dbReference>
<evidence type="ECO:0000256" key="4">
    <source>
        <dbReference type="ARBA" id="ARBA00022755"/>
    </source>
</evidence>
<keyword evidence="6 11" id="KW-0521">NADP</keyword>
<keyword evidence="9 11" id="KW-0486">Methionine biosynthesis</keyword>
<dbReference type="AlphaFoldDB" id="A0A0T5ZWN6"/>
<keyword evidence="11" id="KW-0028">Amino-acid biosynthesis</keyword>
<keyword evidence="8 11" id="KW-0368">Histidine biosynthesis</keyword>
<keyword evidence="7 11" id="KW-0560">Oxidoreductase</keyword>
<dbReference type="Proteomes" id="UP000051297">
    <property type="component" value="Unassembled WGS sequence"/>
</dbReference>
<evidence type="ECO:0000259" key="12">
    <source>
        <dbReference type="Pfam" id="PF00763"/>
    </source>
</evidence>
<dbReference type="FunFam" id="3.40.50.10860:FF:000005">
    <property type="entry name" value="C-1-tetrahydrofolate synthase, cytoplasmic, putative"/>
    <property type="match status" value="1"/>
</dbReference>
<dbReference type="PANTHER" id="PTHR48099">
    <property type="entry name" value="C-1-TETRAHYDROFOLATE SYNTHASE, CYTOPLASMIC-RELATED"/>
    <property type="match status" value="1"/>
</dbReference>
<dbReference type="GO" id="GO:0004488">
    <property type="term" value="F:methylenetetrahydrofolate dehydrogenase (NADP+) activity"/>
    <property type="evidence" value="ECO:0007669"/>
    <property type="project" value="UniProtKB-UniRule"/>
</dbReference>
<dbReference type="GO" id="GO:0035999">
    <property type="term" value="P:tetrahydrofolate interconversion"/>
    <property type="evidence" value="ECO:0007669"/>
    <property type="project" value="UniProtKB-UniRule"/>
</dbReference>
<evidence type="ECO:0000256" key="6">
    <source>
        <dbReference type="ARBA" id="ARBA00022857"/>
    </source>
</evidence>
<evidence type="ECO:0000256" key="2">
    <source>
        <dbReference type="ARBA" id="ARBA00011738"/>
    </source>
</evidence>
<gene>
    <name evidence="11" type="primary">folD</name>
    <name evidence="14" type="ORF">XU08_C0006G0006</name>
</gene>
<keyword evidence="4 11" id="KW-0658">Purine biosynthesis</keyword>
<evidence type="ECO:0000313" key="14">
    <source>
        <dbReference type="EMBL" id="KRT67219.1"/>
    </source>
</evidence>
<dbReference type="InterPro" id="IPR046346">
    <property type="entry name" value="Aminoacid_DH-like_N_sf"/>
</dbReference>
<dbReference type="STRING" id="1576480.XU08_C0006G0006"/>
<evidence type="ECO:0000256" key="9">
    <source>
        <dbReference type="ARBA" id="ARBA00023167"/>
    </source>
</evidence>
<dbReference type="GO" id="GO:0005829">
    <property type="term" value="C:cytosol"/>
    <property type="evidence" value="ECO:0007669"/>
    <property type="project" value="TreeGrafter"/>
</dbReference>
<dbReference type="Gene3D" id="3.40.50.10860">
    <property type="entry name" value="Leucine Dehydrogenase, chain A, domain 1"/>
    <property type="match status" value="1"/>
</dbReference>
<dbReference type="GO" id="GO:0009086">
    <property type="term" value="P:methionine biosynthetic process"/>
    <property type="evidence" value="ECO:0007669"/>
    <property type="project" value="UniProtKB-KW"/>
</dbReference>
<dbReference type="PATRIC" id="fig|1576480.3.peg.587"/>
<reference evidence="14 15" key="1">
    <citation type="submission" date="2015-05" db="EMBL/GenBank/DDBJ databases">
        <title>Critical biogeochemical functions in the subsurface are associated with bacteria from new phyla and little studied lineages.</title>
        <authorList>
            <person name="Hug L.A."/>
            <person name="Thomas B.C."/>
            <person name="Sharon I."/>
            <person name="Brown C.T."/>
            <person name="Sharma R."/>
            <person name="Hettich R.L."/>
            <person name="Wilkins M.J."/>
            <person name="Williams K.H."/>
            <person name="Singh A."/>
            <person name="Banfield J.F."/>
        </authorList>
    </citation>
    <scope>NUCLEOTIDE SEQUENCE [LARGE SCALE GENOMIC DNA]</scope>
    <source>
        <strain evidence="14">CSP1-7</strain>
    </source>
</reference>
<dbReference type="Pfam" id="PF02882">
    <property type="entry name" value="THF_DHG_CYH_C"/>
    <property type="match status" value="1"/>
</dbReference>
<dbReference type="UniPathway" id="UPA00193"/>
<protein>
    <recommendedName>
        <fullName evidence="11">Bifunctional protein FolD</fullName>
    </recommendedName>
    <domain>
        <recommendedName>
            <fullName evidence="11">Methylenetetrahydrofolate dehydrogenase</fullName>
            <ecNumber evidence="11">1.5.1.5</ecNumber>
        </recommendedName>
    </domain>
    <domain>
        <recommendedName>
            <fullName evidence="11">Methenyltetrahydrofolate cyclohydrolase</fullName>
            <ecNumber evidence="11">3.5.4.9</ecNumber>
        </recommendedName>
    </domain>
</protein>
<evidence type="ECO:0000256" key="5">
    <source>
        <dbReference type="ARBA" id="ARBA00022801"/>
    </source>
</evidence>
<feature type="binding site" evidence="11">
    <location>
        <position position="215"/>
    </location>
    <ligand>
        <name>NADP(+)</name>
        <dbReference type="ChEBI" id="CHEBI:58349"/>
    </ligand>
</feature>
<feature type="binding site" evidence="11">
    <location>
        <begin position="149"/>
        <end position="151"/>
    </location>
    <ligand>
        <name>NADP(+)</name>
        <dbReference type="ChEBI" id="CHEBI:58349"/>
    </ligand>
</feature>
<dbReference type="InterPro" id="IPR000672">
    <property type="entry name" value="THF_DH/CycHdrlase"/>
</dbReference>